<organism evidence="5 6">
    <name type="scientific">Tepiditoga spiralis</name>
    <dbReference type="NCBI Taxonomy" id="2108365"/>
    <lineage>
        <taxon>Bacteria</taxon>
        <taxon>Thermotogati</taxon>
        <taxon>Thermotogota</taxon>
        <taxon>Thermotogae</taxon>
        <taxon>Petrotogales</taxon>
        <taxon>Petrotogaceae</taxon>
        <taxon>Tepiditoga</taxon>
    </lineage>
</organism>
<dbReference type="KEGG" id="ocy:OSSY52_01810"/>
<dbReference type="GO" id="GO:0000166">
    <property type="term" value="F:nucleotide binding"/>
    <property type="evidence" value="ECO:0007669"/>
    <property type="project" value="UniProtKB-KW"/>
</dbReference>
<reference evidence="5 6" key="1">
    <citation type="submission" date="2018-06" db="EMBL/GenBank/DDBJ databases">
        <title>Genome sequencing of Oceanotoga sp. sy52.</title>
        <authorList>
            <person name="Mori K."/>
        </authorList>
    </citation>
    <scope>NUCLEOTIDE SEQUENCE [LARGE SCALE GENOMIC DNA]</scope>
    <source>
        <strain evidence="6">sy52</strain>
    </source>
</reference>
<dbReference type="InterPro" id="IPR006179">
    <property type="entry name" value="5_nucleotidase/apyrase"/>
</dbReference>
<accession>A0A7G1G1I2</accession>
<proteinExistence type="inferred from homology"/>
<dbReference type="SUPFAM" id="SSF55816">
    <property type="entry name" value="5'-nucleotidase (syn. UDP-sugar hydrolase), C-terminal domain"/>
    <property type="match status" value="1"/>
</dbReference>
<feature type="chain" id="PRO_5029033399" evidence="2">
    <location>
        <begin position="20"/>
        <end position="518"/>
    </location>
</feature>
<protein>
    <submittedName>
        <fullName evidence="5">Bifunctional UDP-sugar hydrolase/5'-nucleotidase</fullName>
    </submittedName>
</protein>
<dbReference type="InParanoid" id="A0A7G1G1I2"/>
<dbReference type="Pfam" id="PF00149">
    <property type="entry name" value="Metallophos"/>
    <property type="match status" value="1"/>
</dbReference>
<dbReference type="EMBL" id="AP018712">
    <property type="protein sequence ID" value="BBE30040.1"/>
    <property type="molecule type" value="Genomic_DNA"/>
</dbReference>
<dbReference type="InterPro" id="IPR036907">
    <property type="entry name" value="5'-Nucleotdase_C_sf"/>
</dbReference>
<evidence type="ECO:0000256" key="1">
    <source>
        <dbReference type="ARBA" id="ARBA00022729"/>
    </source>
</evidence>
<evidence type="ECO:0000313" key="6">
    <source>
        <dbReference type="Proteomes" id="UP000516361"/>
    </source>
</evidence>
<evidence type="ECO:0000259" key="3">
    <source>
        <dbReference type="Pfam" id="PF00149"/>
    </source>
</evidence>
<gene>
    <name evidence="5" type="primary">ushA</name>
    <name evidence="5" type="ORF">OSSY52_01810</name>
</gene>
<feature type="domain" description="Calcineurin-like phosphoesterase" evidence="3">
    <location>
        <begin position="25"/>
        <end position="243"/>
    </location>
</feature>
<dbReference type="InterPro" id="IPR004843">
    <property type="entry name" value="Calcineurin-like_PHP"/>
</dbReference>
<evidence type="ECO:0000313" key="5">
    <source>
        <dbReference type="EMBL" id="BBE30040.1"/>
    </source>
</evidence>
<dbReference type="GO" id="GO:0008253">
    <property type="term" value="F:5'-nucleotidase activity"/>
    <property type="evidence" value="ECO:0007669"/>
    <property type="project" value="TreeGrafter"/>
</dbReference>
<dbReference type="FunCoup" id="A0A7G1G1I2">
    <property type="interactions" value="35"/>
</dbReference>
<dbReference type="PANTHER" id="PTHR11575">
    <property type="entry name" value="5'-NUCLEOTIDASE-RELATED"/>
    <property type="match status" value="1"/>
</dbReference>
<evidence type="ECO:0000259" key="4">
    <source>
        <dbReference type="Pfam" id="PF02872"/>
    </source>
</evidence>
<name>A0A7G1G1I2_9BACT</name>
<dbReference type="InterPro" id="IPR029052">
    <property type="entry name" value="Metallo-depent_PP-like"/>
</dbReference>
<keyword evidence="6" id="KW-1185">Reference proteome</keyword>
<keyword evidence="2" id="KW-0547">Nucleotide-binding</keyword>
<dbReference type="PANTHER" id="PTHR11575:SF24">
    <property type="entry name" value="5'-NUCLEOTIDASE"/>
    <property type="match status" value="1"/>
</dbReference>
<dbReference type="Pfam" id="PF02872">
    <property type="entry name" value="5_nucleotid_C"/>
    <property type="match status" value="1"/>
</dbReference>
<dbReference type="Proteomes" id="UP000516361">
    <property type="component" value="Chromosome"/>
</dbReference>
<keyword evidence="2 5" id="KW-0378">Hydrolase</keyword>
<dbReference type="RefSeq" id="WP_190615176.1">
    <property type="nucleotide sequence ID" value="NZ_AP018712.1"/>
</dbReference>
<dbReference type="GO" id="GO:0030288">
    <property type="term" value="C:outer membrane-bounded periplasmic space"/>
    <property type="evidence" value="ECO:0007669"/>
    <property type="project" value="TreeGrafter"/>
</dbReference>
<dbReference type="SUPFAM" id="SSF56300">
    <property type="entry name" value="Metallo-dependent phosphatases"/>
    <property type="match status" value="1"/>
</dbReference>
<dbReference type="GO" id="GO:0008768">
    <property type="term" value="F:UDP-sugar diphosphatase activity"/>
    <property type="evidence" value="ECO:0007669"/>
    <property type="project" value="TreeGrafter"/>
</dbReference>
<keyword evidence="1 2" id="KW-0732">Signal</keyword>
<dbReference type="PRINTS" id="PR01607">
    <property type="entry name" value="APYRASEFAMLY"/>
</dbReference>
<dbReference type="AlphaFoldDB" id="A0A7G1G1I2"/>
<dbReference type="GO" id="GO:0009166">
    <property type="term" value="P:nucleotide catabolic process"/>
    <property type="evidence" value="ECO:0007669"/>
    <property type="project" value="InterPro"/>
</dbReference>
<feature type="signal peptide" evidence="2">
    <location>
        <begin position="1"/>
        <end position="19"/>
    </location>
</feature>
<sequence length="518" mass="57357">MKKLLSLITVLMMISAIFAAPVHLVIFHINDTHGHAWPYSEYHNPDIGGFARIATIVNEQRAEIEKEGGHVLFLHAGDANTGVPESDQLKAVPDFAMLHYMGVDAMALGNHEFDNDLQTLEMQQRVAHFPFLSSNFVDKNLFPIFKPYLIKNFGDLKVGIIGVTTEQTNVLEPLHLGTNRFESAEEAVKDYLPEVKSKSDIVIVLGHLGYGVRPNLPVGYTTSDELAKKVEGISVIIDGHSHTVIEPPKYINNTIVAQAGEWGKYVGRIDLWIDKGRVTKWEGKLIPVNLKKYNGKDENGKALYTNLNPVEEDPFIKMIADSYYNMGSEKLNEVIGETKINLDGERQDVRSKETNLAHLITDATLEKTNADFAFTNGGGIRASIKPGKITYRDILTVLPFGNTVYVVKLTGKDVMDVLNYAVTIPAGQGAHMHVSGITYDVVNGKPTNVMIKGKPLDMNKTYNVVTNNYVAAGGDGYKMLKGKNGYDTGFVLADVVKDYIKELGTIKNYDSKNRINVK</sequence>
<dbReference type="Gene3D" id="3.60.21.10">
    <property type="match status" value="1"/>
</dbReference>
<evidence type="ECO:0000256" key="2">
    <source>
        <dbReference type="RuleBase" id="RU362119"/>
    </source>
</evidence>
<dbReference type="InterPro" id="IPR008334">
    <property type="entry name" value="5'-Nucleotdase_C"/>
</dbReference>
<feature type="domain" description="5'-Nucleotidase C-terminal" evidence="4">
    <location>
        <begin position="334"/>
        <end position="481"/>
    </location>
</feature>
<comment type="similarity">
    <text evidence="2">Belongs to the 5'-nucleotidase family.</text>
</comment>
<dbReference type="Gene3D" id="3.90.780.10">
    <property type="entry name" value="5'-Nucleotidase, C-terminal domain"/>
    <property type="match status" value="1"/>
</dbReference>